<dbReference type="EMBL" id="FOOG01000008">
    <property type="protein sequence ID" value="SFF75272.1"/>
    <property type="molecule type" value="Genomic_DNA"/>
</dbReference>
<evidence type="ECO:0008006" key="4">
    <source>
        <dbReference type="Google" id="ProtNLM"/>
    </source>
</evidence>
<accession>A0A1I2L7G3</accession>
<proteinExistence type="predicted"/>
<dbReference type="RefSeq" id="WP_089751264.1">
    <property type="nucleotide sequence ID" value="NZ_FOOG01000008.1"/>
</dbReference>
<sequence length="103" mass="11730">MAIPNQSVLKKMSSEIQEAMLQHSDEQKVREHIRSVRLLADLFLEQGQEDTTPSKQGSQKMHEPTADEIRQMMGADKTPDSKPKKEENRLEDDDANGSSIFDF</sequence>
<evidence type="ECO:0000256" key="1">
    <source>
        <dbReference type="SAM" id="MobiDB-lite"/>
    </source>
</evidence>
<evidence type="ECO:0000313" key="2">
    <source>
        <dbReference type="EMBL" id="SFF75272.1"/>
    </source>
</evidence>
<feature type="region of interest" description="Disordered" evidence="1">
    <location>
        <begin position="44"/>
        <end position="103"/>
    </location>
</feature>
<dbReference type="Proteomes" id="UP000198897">
    <property type="component" value="Unassembled WGS sequence"/>
</dbReference>
<dbReference type="OrthoDB" id="2692029at2"/>
<dbReference type="InterPro" id="IPR035218">
    <property type="entry name" value="DUF5327"/>
</dbReference>
<protein>
    <recommendedName>
        <fullName evidence="4">YwdI family protein</fullName>
    </recommendedName>
</protein>
<keyword evidence="3" id="KW-1185">Reference proteome</keyword>
<feature type="compositionally biased region" description="Polar residues" evidence="1">
    <location>
        <begin position="49"/>
        <end position="59"/>
    </location>
</feature>
<dbReference type="Pfam" id="PF17261">
    <property type="entry name" value="DUF5327"/>
    <property type="match status" value="1"/>
</dbReference>
<organism evidence="2 3">
    <name type="scientific">Halobacillus alkaliphilus</name>
    <dbReference type="NCBI Taxonomy" id="396056"/>
    <lineage>
        <taxon>Bacteria</taxon>
        <taxon>Bacillati</taxon>
        <taxon>Bacillota</taxon>
        <taxon>Bacilli</taxon>
        <taxon>Bacillales</taxon>
        <taxon>Bacillaceae</taxon>
        <taxon>Halobacillus</taxon>
    </lineage>
</organism>
<feature type="compositionally biased region" description="Basic and acidic residues" evidence="1">
    <location>
        <begin position="77"/>
        <end position="88"/>
    </location>
</feature>
<evidence type="ECO:0000313" key="3">
    <source>
        <dbReference type="Proteomes" id="UP000198897"/>
    </source>
</evidence>
<dbReference type="AlphaFoldDB" id="A0A1I2L7G3"/>
<name>A0A1I2L7G3_9BACI</name>
<reference evidence="3" key="1">
    <citation type="submission" date="2016-10" db="EMBL/GenBank/DDBJ databases">
        <authorList>
            <person name="Varghese N."/>
            <person name="Submissions S."/>
        </authorList>
    </citation>
    <scope>NUCLEOTIDE SEQUENCE [LARGE SCALE GENOMIC DNA]</scope>
    <source>
        <strain evidence="3">FP5</strain>
    </source>
</reference>
<feature type="compositionally biased region" description="Basic and acidic residues" evidence="1">
    <location>
        <begin position="60"/>
        <end position="70"/>
    </location>
</feature>
<gene>
    <name evidence="2" type="ORF">SAMN05216353_10813</name>
</gene>